<dbReference type="InterPro" id="IPR000477">
    <property type="entry name" value="RT_dom"/>
</dbReference>
<dbReference type="InterPro" id="IPR043502">
    <property type="entry name" value="DNA/RNA_pol_sf"/>
</dbReference>
<dbReference type="PROSITE" id="PS50878">
    <property type="entry name" value="RT_POL"/>
    <property type="match status" value="1"/>
</dbReference>
<accession>A0A7D9ECM5</accession>
<organism evidence="2 3">
    <name type="scientific">Paramuricea clavata</name>
    <name type="common">Red gorgonian</name>
    <name type="synonym">Violescent sea-whip</name>
    <dbReference type="NCBI Taxonomy" id="317549"/>
    <lineage>
        <taxon>Eukaryota</taxon>
        <taxon>Metazoa</taxon>
        <taxon>Cnidaria</taxon>
        <taxon>Anthozoa</taxon>
        <taxon>Octocorallia</taxon>
        <taxon>Malacalcyonacea</taxon>
        <taxon>Plexauridae</taxon>
        <taxon>Paramuricea</taxon>
    </lineage>
</organism>
<dbReference type="InterPro" id="IPR001584">
    <property type="entry name" value="Integrase_cat-core"/>
</dbReference>
<dbReference type="CDD" id="cd01647">
    <property type="entry name" value="RT_LTR"/>
    <property type="match status" value="1"/>
</dbReference>
<dbReference type="InterPro" id="IPR050951">
    <property type="entry name" value="Retrovirus_Pol_polyprotein"/>
</dbReference>
<name>A0A7D9ECM5_PARCT</name>
<dbReference type="Gene3D" id="3.30.420.10">
    <property type="entry name" value="Ribonuclease H-like superfamily/Ribonuclease H"/>
    <property type="match status" value="1"/>
</dbReference>
<dbReference type="InterPro" id="IPR012337">
    <property type="entry name" value="RNaseH-like_sf"/>
</dbReference>
<dbReference type="Gene3D" id="3.30.70.270">
    <property type="match status" value="2"/>
</dbReference>
<dbReference type="PANTHER" id="PTHR37984">
    <property type="entry name" value="PROTEIN CBG26694"/>
    <property type="match status" value="1"/>
</dbReference>
<dbReference type="InterPro" id="IPR041577">
    <property type="entry name" value="RT_RNaseH_2"/>
</dbReference>
<proteinExistence type="predicted"/>
<gene>
    <name evidence="2" type="ORF">PACLA_8A061164</name>
</gene>
<dbReference type="InterPro" id="IPR043128">
    <property type="entry name" value="Rev_trsase/Diguanyl_cyclase"/>
</dbReference>
<dbReference type="FunFam" id="3.30.420.10:FF:000063">
    <property type="entry name" value="Retrovirus-related Pol polyprotein from transposon 297-like Protein"/>
    <property type="match status" value="1"/>
</dbReference>
<dbReference type="Gene3D" id="1.10.340.70">
    <property type="match status" value="1"/>
</dbReference>
<dbReference type="Pfam" id="PF00665">
    <property type="entry name" value="rve"/>
    <property type="match status" value="1"/>
</dbReference>
<dbReference type="Pfam" id="PF00078">
    <property type="entry name" value="RVT_1"/>
    <property type="match status" value="1"/>
</dbReference>
<dbReference type="Gene3D" id="3.10.10.10">
    <property type="entry name" value="HIV Type 1 Reverse Transcriptase, subunit A, domain 1"/>
    <property type="match status" value="1"/>
</dbReference>
<dbReference type="Proteomes" id="UP001152795">
    <property type="component" value="Unassembled WGS sequence"/>
</dbReference>
<protein>
    <submittedName>
        <fullName evidence="2">PREDICTED: uncharacterized protein K02A2.6-like</fullName>
    </submittedName>
</protein>
<dbReference type="InterPro" id="IPR041588">
    <property type="entry name" value="Integrase_H2C2"/>
</dbReference>
<dbReference type="SUPFAM" id="SSF53098">
    <property type="entry name" value="Ribonuclease H-like"/>
    <property type="match status" value="1"/>
</dbReference>
<sequence>MASGNLQWAAPKPLKLDGNVSENFRKFEEHWTLFEKTELKGRSEEERCSYFLLCIGEKGREVHKTLTFATPETETNQEGATTWKRTTNELKSAFKTYCNPRKNITFERHKFNIRNQDENESIDQYVTVLRTLAATCEFETLHDGLIRDRIVCGIRNQSIKERLLRESELTLQKTLDICRASEVSRKQVKSLSDQSSANVDALGKDQRKHNYRGNFRNHNIKPENEKPPNKSCGNCGRVHELKSCPAYGKKCNNCQKLGHFAKLCRSQAKNPKKSVHDVDYESDSSTHGIDMVKTAVTSDNDEEHASLKINNTTIRIKLDSGAETNVLTKKDFEAAVPKRQRRSKLKTSAAKLTAFGGHNIPVIGKCYLKCQYKGATEVLEFQVVETGKSLLGCTNCKSMKLITFHNVDQLRNQPINDASPQSSLNGLTSEQIFEKYSKCFDGLGRISDPYHIKINPDATPVVHPPRKLPSALRDRVQNELQEMESRGIIKKVNEPTAWVNSMVVNEKRSGKLRICIDPRDLNKALRREHYQLPTQQEITSRLTDAKFFSKLDANSGFWQMPLDEESSYLTTFNTPFGRYRFTVIPFGVVFAQEVFHKTVNEKFHDLPGCETDIDDILIWGRTLEEHDQNLERVLNGVTDINMTLSKDKCQFRQTKITYLGETLTANGVKPDETKVEAIKNYPKPTNKHDVQRLLGMVNFIAKFAPNISDVTAPLRELIKKNVAFHWLETHEKAFRDLQHSLTDPATLRYYDVAKPVTLQVDASQNGLGAALIQNQGPVAYASKAMNDTQRRYAQIEKELLAVVFACKRFHQYVYGKTITVESDHKPLEAILKKPLSQAPSRLQKMLMQLQAYDINLVYKKGSEMYIADALSRAFPPEIIPEQFEEDIASERFIHLMSSESYVTDRKLQAIKDEIHTNETMQLLVKQIQDGWPDHKILVPSEVQPYYPYRQELTTEGGLIYKAHNILIPPSLRADTLQKLHQSHQGIEKTKRLARESIFWPGMNSQIEELVSNCSTCLHHASANQREPLHPHEIPSRPWQKVGTDLFDWNGKPHLIVVDYYSRYPEVSELRNTKARTVINKTKSIFSRHGIPESVVSDNGPQYSSEEYKQFANDYNFIHNTISPRYPQSGGLHEKTVQTVKNLLEKCKVANQDPYLALLDYRNTPIDGVTPAQALMSRRLRSPLPISQRKLNPKPVNRTTFHAARQQQQQQQRKHYDRTAKSLPPLEKGDAVRFKKDPQAAWTRGTVIRKHEAPRSYVIKGENGTEYRRNRRHLRKTREHQADLDTPDIDDPQDPIPQPTTNAERNNIQIPIAPNLPQLKTSRYGRRINQNPNYKT</sequence>
<dbReference type="PANTHER" id="PTHR37984:SF8">
    <property type="entry name" value="CCHC-TYPE DOMAIN-CONTAINING PROTEIN"/>
    <property type="match status" value="1"/>
</dbReference>
<keyword evidence="3" id="KW-1185">Reference proteome</keyword>
<feature type="region of interest" description="Disordered" evidence="1">
    <location>
        <begin position="209"/>
        <end position="230"/>
    </location>
</feature>
<dbReference type="FunFam" id="3.10.10.10:FF:000003">
    <property type="entry name" value="Retrovirus-related Pol polyprotein from transposon 297-like Protein"/>
    <property type="match status" value="1"/>
</dbReference>
<dbReference type="PROSITE" id="PS50994">
    <property type="entry name" value="INTEGRASE"/>
    <property type="match status" value="1"/>
</dbReference>
<feature type="compositionally biased region" description="Basic residues" evidence="1">
    <location>
        <begin position="1268"/>
        <end position="1277"/>
    </location>
</feature>
<evidence type="ECO:0000313" key="3">
    <source>
        <dbReference type="Proteomes" id="UP001152795"/>
    </source>
</evidence>
<dbReference type="Pfam" id="PF17921">
    <property type="entry name" value="Integrase_H2C2"/>
    <property type="match status" value="1"/>
</dbReference>
<feature type="region of interest" description="Disordered" evidence="1">
    <location>
        <begin position="1262"/>
        <end position="1302"/>
    </location>
</feature>
<comment type="caution">
    <text evidence="2">The sequence shown here is derived from an EMBL/GenBank/DDBJ whole genome shotgun (WGS) entry which is preliminary data.</text>
</comment>
<dbReference type="GO" id="GO:0003676">
    <property type="term" value="F:nucleic acid binding"/>
    <property type="evidence" value="ECO:0007669"/>
    <property type="project" value="InterPro"/>
</dbReference>
<dbReference type="InterPro" id="IPR036397">
    <property type="entry name" value="RNaseH_sf"/>
</dbReference>
<dbReference type="GO" id="GO:0015074">
    <property type="term" value="P:DNA integration"/>
    <property type="evidence" value="ECO:0007669"/>
    <property type="project" value="InterPro"/>
</dbReference>
<dbReference type="FunFam" id="3.30.70.270:FF:000026">
    <property type="entry name" value="Transposon Ty3-G Gag-Pol polyprotein"/>
    <property type="match status" value="1"/>
</dbReference>
<reference evidence="2" key="1">
    <citation type="submission" date="2020-04" db="EMBL/GenBank/DDBJ databases">
        <authorList>
            <person name="Alioto T."/>
            <person name="Alioto T."/>
            <person name="Gomez Garrido J."/>
        </authorList>
    </citation>
    <scope>NUCLEOTIDE SEQUENCE</scope>
    <source>
        <strain evidence="2">A484AB</strain>
    </source>
</reference>
<dbReference type="CDD" id="cd05481">
    <property type="entry name" value="retropepsin_like_LTR_1"/>
    <property type="match status" value="1"/>
</dbReference>
<dbReference type="Pfam" id="PF17919">
    <property type="entry name" value="RT_RNaseH_2"/>
    <property type="match status" value="1"/>
</dbReference>
<evidence type="ECO:0000313" key="2">
    <source>
        <dbReference type="EMBL" id="CAB4006995.1"/>
    </source>
</evidence>
<dbReference type="CDD" id="cd09274">
    <property type="entry name" value="RNase_HI_RT_Ty3"/>
    <property type="match status" value="1"/>
</dbReference>
<feature type="region of interest" description="Disordered" evidence="1">
    <location>
        <begin position="1198"/>
        <end position="1226"/>
    </location>
</feature>
<dbReference type="EMBL" id="CACRXK020005669">
    <property type="protein sequence ID" value="CAB4006995.1"/>
    <property type="molecule type" value="Genomic_DNA"/>
</dbReference>
<dbReference type="OrthoDB" id="8042009at2759"/>
<dbReference type="SUPFAM" id="SSF56672">
    <property type="entry name" value="DNA/RNA polymerases"/>
    <property type="match status" value="1"/>
</dbReference>
<dbReference type="FunFam" id="1.10.340.70:FF:000003">
    <property type="entry name" value="Protein CBG25708"/>
    <property type="match status" value="1"/>
</dbReference>
<evidence type="ECO:0000256" key="1">
    <source>
        <dbReference type="SAM" id="MobiDB-lite"/>
    </source>
</evidence>